<dbReference type="EMBL" id="MU839840">
    <property type="protein sequence ID" value="KAK1752260.1"/>
    <property type="molecule type" value="Genomic_DNA"/>
</dbReference>
<keyword evidence="4" id="KW-1185">Reference proteome</keyword>
<evidence type="ECO:0000313" key="3">
    <source>
        <dbReference type="EMBL" id="KAK1752260.1"/>
    </source>
</evidence>
<evidence type="ECO:0000313" key="4">
    <source>
        <dbReference type="Proteomes" id="UP001239445"/>
    </source>
</evidence>
<keyword evidence="2" id="KW-0732">Signal</keyword>
<protein>
    <submittedName>
        <fullName evidence="3">Uncharacterized protein</fullName>
    </submittedName>
</protein>
<dbReference type="AlphaFoldDB" id="A0AAJ0B6S4"/>
<gene>
    <name evidence="3" type="ORF">QBC47DRAFT_433300</name>
</gene>
<organism evidence="3 4">
    <name type="scientific">Echria macrotheca</name>
    <dbReference type="NCBI Taxonomy" id="438768"/>
    <lineage>
        <taxon>Eukaryota</taxon>
        <taxon>Fungi</taxon>
        <taxon>Dikarya</taxon>
        <taxon>Ascomycota</taxon>
        <taxon>Pezizomycotina</taxon>
        <taxon>Sordariomycetes</taxon>
        <taxon>Sordariomycetidae</taxon>
        <taxon>Sordariales</taxon>
        <taxon>Schizotheciaceae</taxon>
        <taxon>Echria</taxon>
    </lineage>
</organism>
<reference evidence="3" key="1">
    <citation type="submission" date="2023-06" db="EMBL/GenBank/DDBJ databases">
        <title>Genome-scale phylogeny and comparative genomics of the fungal order Sordariales.</title>
        <authorList>
            <consortium name="Lawrence Berkeley National Laboratory"/>
            <person name="Hensen N."/>
            <person name="Bonometti L."/>
            <person name="Westerberg I."/>
            <person name="Brannstrom I.O."/>
            <person name="Guillou S."/>
            <person name="Cros-Aarteil S."/>
            <person name="Calhoun S."/>
            <person name="Haridas S."/>
            <person name="Kuo A."/>
            <person name="Mondo S."/>
            <person name="Pangilinan J."/>
            <person name="Riley R."/>
            <person name="Labutti K."/>
            <person name="Andreopoulos B."/>
            <person name="Lipzen A."/>
            <person name="Chen C."/>
            <person name="Yanf M."/>
            <person name="Daum C."/>
            <person name="Ng V."/>
            <person name="Clum A."/>
            <person name="Steindorff A."/>
            <person name="Ohm R."/>
            <person name="Martin F."/>
            <person name="Silar P."/>
            <person name="Natvig D."/>
            <person name="Lalanne C."/>
            <person name="Gautier V."/>
            <person name="Ament-Velasquez S.L."/>
            <person name="Kruys A."/>
            <person name="Hutchinson M.I."/>
            <person name="Powell A.J."/>
            <person name="Barry K."/>
            <person name="Miller A.N."/>
            <person name="Grigoriev I.V."/>
            <person name="Debuchy R."/>
            <person name="Gladieux P."/>
            <person name="Thoren M.H."/>
            <person name="Johannesson H."/>
        </authorList>
    </citation>
    <scope>NUCLEOTIDE SEQUENCE</scope>
    <source>
        <strain evidence="3">PSN4</strain>
    </source>
</reference>
<feature type="chain" id="PRO_5042614929" evidence="2">
    <location>
        <begin position="21"/>
        <end position="329"/>
    </location>
</feature>
<evidence type="ECO:0000256" key="2">
    <source>
        <dbReference type="SAM" id="SignalP"/>
    </source>
</evidence>
<feature type="signal peptide" evidence="2">
    <location>
        <begin position="1"/>
        <end position="20"/>
    </location>
</feature>
<comment type="caution">
    <text evidence="3">The sequence shown here is derived from an EMBL/GenBank/DDBJ whole genome shotgun (WGS) entry which is preliminary data.</text>
</comment>
<proteinExistence type="predicted"/>
<name>A0AAJ0B6S4_9PEZI</name>
<accession>A0AAJ0B6S4</accession>
<sequence>MLSLPKLLVEYLLSPSLCGGTPSPQPSSVTPPQTPYSPPVVTQYQTTPSVSPGPLEITFLAGPSTPGPPPTLELQAARRALKNLKSLLGPSALKSLVSDQITAGTAAWQSILAAAAHVDDPTSSDPGTRMLAEVHLTAVPSDSCTNTTTTDPDPKQVLTAAGFAGWFAASAFTHPEKLWDGHPEHYFIAISKNEKDGNLAAELVEPWGPILTHSLVPSLAPVTGRPGGGVKKPWMKARAEFPIQTVGEETLMDGSGAVVGDIHYSFRDLPASGDESGGTCGIEIILNMWMPSGTPEEVKEGISQHLAVEYYSWVGWAYEDIKSGAYIPA</sequence>
<dbReference type="Proteomes" id="UP001239445">
    <property type="component" value="Unassembled WGS sequence"/>
</dbReference>
<feature type="region of interest" description="Disordered" evidence="1">
    <location>
        <begin position="19"/>
        <end position="40"/>
    </location>
</feature>
<evidence type="ECO:0000256" key="1">
    <source>
        <dbReference type="SAM" id="MobiDB-lite"/>
    </source>
</evidence>